<keyword evidence="3" id="KW-0677">Repeat</keyword>
<dbReference type="SUPFAM" id="SSF50156">
    <property type="entry name" value="PDZ domain-like"/>
    <property type="match status" value="1"/>
</dbReference>
<dbReference type="InParanoid" id="T1EL74"/>
<dbReference type="CTD" id="20197324"/>
<dbReference type="AlphaFoldDB" id="T1EL74"/>
<evidence type="ECO:0000256" key="3">
    <source>
        <dbReference type="ARBA" id="ARBA00022737"/>
    </source>
</evidence>
<proteinExistence type="predicted"/>
<dbReference type="SMART" id="SM00228">
    <property type="entry name" value="PDZ"/>
    <property type="match status" value="1"/>
</dbReference>
<keyword evidence="2" id="KW-0963">Cytoplasm</keyword>
<dbReference type="PANTHER" id="PTHR46227:SF2">
    <property type="entry name" value="FI03335P"/>
    <property type="match status" value="1"/>
</dbReference>
<evidence type="ECO:0000256" key="1">
    <source>
        <dbReference type="ARBA" id="ARBA00004496"/>
    </source>
</evidence>
<dbReference type="PANTHER" id="PTHR46227">
    <property type="entry name" value="GLUTAMATE RECEPTOR-INTERACTING PROTEIN GRIP"/>
    <property type="match status" value="1"/>
</dbReference>
<evidence type="ECO:0000313" key="7">
    <source>
        <dbReference type="Proteomes" id="UP000015101"/>
    </source>
</evidence>
<dbReference type="InterPro" id="IPR001478">
    <property type="entry name" value="PDZ"/>
</dbReference>
<comment type="subcellular location">
    <subcellularLocation>
        <location evidence="1">Cytoplasm</location>
    </subcellularLocation>
</comment>
<dbReference type="InterPro" id="IPR043545">
    <property type="entry name" value="GRIP1/2"/>
</dbReference>
<reference evidence="5 7" key="2">
    <citation type="journal article" date="2013" name="Nature">
        <title>Insights into bilaterian evolution from three spiralian genomes.</title>
        <authorList>
            <person name="Simakov O."/>
            <person name="Marletaz F."/>
            <person name="Cho S.J."/>
            <person name="Edsinger-Gonzales E."/>
            <person name="Havlak P."/>
            <person name="Hellsten U."/>
            <person name="Kuo D.H."/>
            <person name="Larsson T."/>
            <person name="Lv J."/>
            <person name="Arendt D."/>
            <person name="Savage R."/>
            <person name="Osoegawa K."/>
            <person name="de Jong P."/>
            <person name="Grimwood J."/>
            <person name="Chapman J.A."/>
            <person name="Shapiro H."/>
            <person name="Aerts A."/>
            <person name="Otillar R.P."/>
            <person name="Terry A.Y."/>
            <person name="Boore J.L."/>
            <person name="Grigoriev I.V."/>
            <person name="Lindberg D.R."/>
            <person name="Seaver E.C."/>
            <person name="Weisblat D.A."/>
            <person name="Putnam N.H."/>
            <person name="Rokhsar D.S."/>
        </authorList>
    </citation>
    <scope>NUCLEOTIDE SEQUENCE</scope>
</reference>
<dbReference type="HOGENOM" id="CLU_2378683_0_0_1"/>
<dbReference type="STRING" id="6412.T1EL74"/>
<reference evidence="7" key="1">
    <citation type="submission" date="2012-12" db="EMBL/GenBank/DDBJ databases">
        <authorList>
            <person name="Hellsten U."/>
            <person name="Grimwood J."/>
            <person name="Chapman J.A."/>
            <person name="Shapiro H."/>
            <person name="Aerts A."/>
            <person name="Otillar R.P."/>
            <person name="Terry A.Y."/>
            <person name="Boore J.L."/>
            <person name="Simakov O."/>
            <person name="Marletaz F."/>
            <person name="Cho S.-J."/>
            <person name="Edsinger-Gonzales E."/>
            <person name="Havlak P."/>
            <person name="Kuo D.-H."/>
            <person name="Larsson T."/>
            <person name="Lv J."/>
            <person name="Arendt D."/>
            <person name="Savage R."/>
            <person name="Osoegawa K."/>
            <person name="de Jong P."/>
            <person name="Lindberg D.R."/>
            <person name="Seaver E.C."/>
            <person name="Weisblat D.A."/>
            <person name="Putnam N.H."/>
            <person name="Grigoriev I.V."/>
            <person name="Rokhsar D.S."/>
        </authorList>
    </citation>
    <scope>NUCLEOTIDE SEQUENCE</scope>
</reference>
<dbReference type="GO" id="GO:0005737">
    <property type="term" value="C:cytoplasm"/>
    <property type="evidence" value="ECO:0007669"/>
    <property type="project" value="UniProtKB-SubCell"/>
</dbReference>
<evidence type="ECO:0000259" key="4">
    <source>
        <dbReference type="PROSITE" id="PS50106"/>
    </source>
</evidence>
<evidence type="ECO:0000256" key="2">
    <source>
        <dbReference type="ARBA" id="ARBA00022490"/>
    </source>
</evidence>
<dbReference type="Pfam" id="PF00595">
    <property type="entry name" value="PDZ"/>
    <property type="match status" value="1"/>
</dbReference>
<dbReference type="InterPro" id="IPR036034">
    <property type="entry name" value="PDZ_sf"/>
</dbReference>
<dbReference type="OrthoDB" id="75502at2759"/>
<dbReference type="GeneID" id="20197324"/>
<name>T1EL74_HELRO</name>
<accession>T1EL74</accession>
<dbReference type="EMBL" id="KB097495">
    <property type="protein sequence ID" value="ESN96629.1"/>
    <property type="molecule type" value="Genomic_DNA"/>
</dbReference>
<reference evidence="6" key="3">
    <citation type="submission" date="2015-06" db="UniProtKB">
        <authorList>
            <consortium name="EnsemblMetazoa"/>
        </authorList>
    </citation>
    <scope>IDENTIFICATION</scope>
</reference>
<organism evidence="6 7">
    <name type="scientific">Helobdella robusta</name>
    <name type="common">Californian leech</name>
    <dbReference type="NCBI Taxonomy" id="6412"/>
    <lineage>
        <taxon>Eukaryota</taxon>
        <taxon>Metazoa</taxon>
        <taxon>Spiralia</taxon>
        <taxon>Lophotrochozoa</taxon>
        <taxon>Annelida</taxon>
        <taxon>Clitellata</taxon>
        <taxon>Hirudinea</taxon>
        <taxon>Rhynchobdellida</taxon>
        <taxon>Glossiphoniidae</taxon>
        <taxon>Helobdella</taxon>
    </lineage>
</organism>
<feature type="domain" description="PDZ" evidence="4">
    <location>
        <begin position="9"/>
        <end position="95"/>
    </location>
</feature>
<keyword evidence="7" id="KW-1185">Reference proteome</keyword>
<protein>
    <recommendedName>
        <fullName evidence="4">PDZ domain-containing protein</fullName>
    </recommendedName>
</protein>
<dbReference type="PROSITE" id="PS50106">
    <property type="entry name" value="PDZ"/>
    <property type="match status" value="1"/>
</dbReference>
<sequence length="95" mass="10402">TPTPIELLKVVISKAKDKEDFGFSLSDGVFEKGVYVGAVRAKGPASTKLKPFDRILQAFFYLVNNIKSKDMECSQLVPLIASSGNTLELVITRNP</sequence>
<dbReference type="Gene3D" id="2.30.42.10">
    <property type="match status" value="1"/>
</dbReference>
<dbReference type="eggNOG" id="KOG0792">
    <property type="taxonomic scope" value="Eukaryota"/>
</dbReference>
<evidence type="ECO:0000313" key="5">
    <source>
        <dbReference type="EMBL" id="ESN96629.1"/>
    </source>
</evidence>
<dbReference type="RefSeq" id="XP_009025762.1">
    <property type="nucleotide sequence ID" value="XM_009027514.1"/>
</dbReference>
<dbReference type="KEGG" id="hro:HELRODRAFT_153427"/>
<dbReference type="EnsemblMetazoa" id="HelroT153427">
    <property type="protein sequence ID" value="HelroP153427"/>
    <property type="gene ID" value="HelroG153427"/>
</dbReference>
<evidence type="ECO:0000313" key="6">
    <source>
        <dbReference type="EnsemblMetazoa" id="HelroP153427"/>
    </source>
</evidence>
<dbReference type="EMBL" id="AMQM01001438">
    <property type="status" value="NOT_ANNOTATED_CDS"/>
    <property type="molecule type" value="Genomic_DNA"/>
</dbReference>
<dbReference type="Proteomes" id="UP000015101">
    <property type="component" value="Unassembled WGS sequence"/>
</dbReference>
<gene>
    <name evidence="6" type="primary">20197324</name>
    <name evidence="5" type="ORF">HELRODRAFT_153427</name>
</gene>